<keyword evidence="1" id="KW-0597">Phosphoprotein</keyword>
<evidence type="ECO:0000313" key="7">
    <source>
        <dbReference type="EMBL" id="BBJ21541.1"/>
    </source>
</evidence>
<dbReference type="EMBL" id="LC469780">
    <property type="protein sequence ID" value="BBJ21541.1"/>
    <property type="molecule type" value="Genomic_DNA"/>
</dbReference>
<protein>
    <submittedName>
        <fullName evidence="7">Terminal protein pTP</fullName>
    </submittedName>
</protein>
<organism evidence="7">
    <name type="scientific">Crane-associated adenovirus 1</name>
    <dbReference type="NCBI Taxonomy" id="2559941"/>
    <lineage>
        <taxon>Viruses</taxon>
        <taxon>Varidnaviria</taxon>
        <taxon>Bamfordvirae</taxon>
        <taxon>Preplasmiviricota</taxon>
        <taxon>Polisuviricotina</taxon>
        <taxon>Pharingeaviricetes</taxon>
        <taxon>Rowavirales</taxon>
        <taxon>Adenoviridae</taxon>
        <taxon>Aviadenovirus</taxon>
        <taxon>Aviadenovirus gruis</taxon>
    </lineage>
</organism>
<evidence type="ECO:0000256" key="6">
    <source>
        <dbReference type="ARBA" id="ARBA00023125"/>
    </source>
</evidence>
<keyword evidence="4" id="KW-1194">Viral DNA replication</keyword>
<proteinExistence type="predicted"/>
<sequence length="598" mass="69913">MAAERMFVSVTGQSQQTIRFMQLTIRADEPAIRHIPQLVDPRMVFIISQYYNYRIKMLQDLSPNSPDVQNPPYNNLPPPHLLLGYFYACRTINNYNFDNRTLFQIGFVKPIRQVPSRLYWRMMVDCGYNVDVGRYMRFLDLANFDDTFTRMHNSVLMDRVAADMGNVYMVGRGFNDDSASRTLSGHGASGIQDNTLLRISSAKDATLLCSLKHLRLALCNYLFCLYYDIFNTQEIYRFLPGSEVYAQGNWLNIFTQTFSVLNSKDLMESINSDNNLFDEPARVMTQCLILSLSEESDPTSLLSGGAMQLRNRRIVARPGLRSRDARGRAITSSAVRRTRARTVREFVDRLPRRTRQRAHVRPPSPMELEEIEPEIEMEEEDEESRFIREVIATIQNAMSAINDELSERARNHQLFTFARQFYTLLISAQDRHLVTEAFLRKWVLYFFLSEHIASTMYYLYSHFIENRNFRRFVDIEVVQIVIRGWDNNGENVFKRIWSEHEHSAVMFETLFSRVLRDFLTMIEKTGQIQDMDEQEQMMFLSNIQYRDRSGDVEEVLRQLNLNEENIDGVDISIRIKFKGVCAISTNNRIIANLQRQQI</sequence>
<evidence type="ECO:0000256" key="3">
    <source>
        <dbReference type="ARBA" id="ARBA00022705"/>
    </source>
</evidence>
<evidence type="ECO:0000256" key="4">
    <source>
        <dbReference type="ARBA" id="ARBA00023109"/>
    </source>
</evidence>
<evidence type="ECO:0000256" key="5">
    <source>
        <dbReference type="ARBA" id="ARBA00023124"/>
    </source>
</evidence>
<reference evidence="7" key="1">
    <citation type="journal article" date="2019" name="Virus">
        <title>Identification of a distinct lineage of aviadenovirus from crane feces.</title>
        <authorList>
            <person name="Mukai Y."/>
            <person name="Tomita Y."/>
            <person name="Kryukov K."/>
            <person name="Nakagawa S."/>
            <person name="Ozawa M."/>
            <person name="Matsui T."/>
            <person name="Tomonaga K."/>
            <person name="Imanishi T."/>
            <person name="Kawaoka Y."/>
            <person name="Watanabe T."/>
            <person name="Horie M."/>
        </authorList>
    </citation>
    <scope>NUCLEOTIDE SEQUENCE</scope>
</reference>
<keyword evidence="8" id="KW-1185">Reference proteome</keyword>
<keyword evidence="3" id="KW-0235">DNA replication</keyword>
<keyword evidence="2" id="KW-1048">Host nucleus</keyword>
<dbReference type="InterPro" id="IPR003391">
    <property type="entry name" value="Adeno_preterminal"/>
</dbReference>
<accession>A0A5H2X6N2</accession>
<name>A0A5H2X6N2_9ADEN</name>
<dbReference type="GO" id="GO:0039693">
    <property type="term" value="P:viral DNA genome replication"/>
    <property type="evidence" value="ECO:0007669"/>
    <property type="project" value="UniProtKB-KW"/>
</dbReference>
<gene>
    <name evidence="7" type="primary">pTP</name>
</gene>
<evidence type="ECO:0000256" key="1">
    <source>
        <dbReference type="ARBA" id="ARBA00022553"/>
    </source>
</evidence>
<dbReference type="Proteomes" id="UP000327402">
    <property type="component" value="Segment"/>
</dbReference>
<evidence type="ECO:0000256" key="2">
    <source>
        <dbReference type="ARBA" id="ARBA00022562"/>
    </source>
</evidence>
<keyword evidence="6" id="KW-0238">DNA-binding</keyword>
<keyword evidence="5" id="KW-0190">Covalent protein-DNA linkage</keyword>
<evidence type="ECO:0000313" key="8">
    <source>
        <dbReference type="Proteomes" id="UP000327402"/>
    </source>
</evidence>
<dbReference type="Pfam" id="PF02459">
    <property type="entry name" value="Adeno_terminal"/>
    <property type="match status" value="1"/>
</dbReference>
<dbReference type="GO" id="GO:0006260">
    <property type="term" value="P:DNA replication"/>
    <property type="evidence" value="ECO:0007669"/>
    <property type="project" value="UniProtKB-KW"/>
</dbReference>
<dbReference type="GO" id="GO:0003677">
    <property type="term" value="F:DNA binding"/>
    <property type="evidence" value="ECO:0007669"/>
    <property type="project" value="UniProtKB-KW"/>
</dbReference>